<dbReference type="KEGG" id="oxy:HCG48_11650"/>
<reference evidence="1 2" key="1">
    <citation type="submission" date="2020-04" db="EMBL/GenBank/DDBJ databases">
        <authorList>
            <person name="Basu S."/>
            <person name="Maruthanayagam V."/>
            <person name="Chakraborty S."/>
            <person name="Pramanik A."/>
            <person name="Mukherjee J."/>
            <person name="Brink B."/>
        </authorList>
    </citation>
    <scope>NUCLEOTIDE SEQUENCE [LARGE SCALE GENOMIC DNA]</scope>
    <source>
        <strain evidence="1 2">AP17</strain>
    </source>
</reference>
<evidence type="ECO:0000313" key="2">
    <source>
        <dbReference type="Proteomes" id="UP000500857"/>
    </source>
</evidence>
<proteinExistence type="predicted"/>
<dbReference type="InterPro" id="IPR021705">
    <property type="entry name" value="DUF3288"/>
</dbReference>
<gene>
    <name evidence="1" type="ORF">HCG48_11650</name>
</gene>
<dbReference type="AlphaFoldDB" id="A0A6H1TX01"/>
<keyword evidence="2" id="KW-1185">Reference proteome</keyword>
<sequence length="92" mass="10752">MEEEQQHPQANKDNAILDSLMTSEISDRGLAELGRLIVRYRDFPGAKDIQKKLQTLLTQWKLTEETLFEKTRAIHSQGTVYRSQEGNQEDWF</sequence>
<accession>A0A6H1TX01</accession>
<dbReference type="RefSeq" id="WP_168569303.1">
    <property type="nucleotide sequence ID" value="NZ_CP051167.1"/>
</dbReference>
<evidence type="ECO:0000313" key="1">
    <source>
        <dbReference type="EMBL" id="QIZ71148.1"/>
    </source>
</evidence>
<dbReference type="EMBL" id="CP051167">
    <property type="protein sequence ID" value="QIZ71148.1"/>
    <property type="molecule type" value="Genomic_DNA"/>
</dbReference>
<dbReference type="Pfam" id="PF11691">
    <property type="entry name" value="DUF3288"/>
    <property type="match status" value="1"/>
</dbReference>
<protein>
    <submittedName>
        <fullName evidence="1">DUF3288 family protein</fullName>
    </submittedName>
</protein>
<name>A0A6H1TX01_9CYAN</name>
<organism evidence="1 2">
    <name type="scientific">Oxynema aestuarii AP17</name>
    <dbReference type="NCBI Taxonomy" id="2064643"/>
    <lineage>
        <taxon>Bacteria</taxon>
        <taxon>Bacillati</taxon>
        <taxon>Cyanobacteriota</taxon>
        <taxon>Cyanophyceae</taxon>
        <taxon>Oscillatoriophycideae</taxon>
        <taxon>Oscillatoriales</taxon>
        <taxon>Oscillatoriaceae</taxon>
        <taxon>Oxynema</taxon>
        <taxon>Oxynema aestuarii</taxon>
    </lineage>
</organism>
<dbReference type="Proteomes" id="UP000500857">
    <property type="component" value="Chromosome"/>
</dbReference>